<evidence type="ECO:0000256" key="1">
    <source>
        <dbReference type="SAM" id="Coils"/>
    </source>
</evidence>
<dbReference type="PANTHER" id="PTHR47357">
    <property type="entry name" value="COP1-INTERACTIVE PROTEIN 1"/>
    <property type="match status" value="1"/>
</dbReference>
<feature type="non-terminal residue" evidence="3">
    <location>
        <position position="1080"/>
    </location>
</feature>
<evidence type="ECO:0000313" key="4">
    <source>
        <dbReference type="Proteomes" id="UP000553632"/>
    </source>
</evidence>
<dbReference type="OMA" id="MINNINA"/>
<feature type="coiled-coil region" evidence="1">
    <location>
        <begin position="144"/>
        <end position="199"/>
    </location>
</feature>
<sequence length="1080" mass="122585">VEHRQEQQVDDLKAEVLRLRQTHSDAEKILQENSRLKGEVTSLTDTVKAVEQQRVEDGKQIQALQEDLRGEKVRSSRLGQAAATAVSRLDEQVRALRPDLLALRSDASTDLARTADWITARLRELASEFGSATYLQLTRHAVMLEDVSSRLEESQNRGAKLREEVKGLRAASEQRGEELASLRSKESAARAELAAAREHIAAMVGMMDRIMKMPDGDKMGEELADALGKSDTFRHVLSRYDGRVTRRVSALIQEAQGEADALAASCLELEYRCKKAEAEFRNQASVRSSLETMATQRSAELEGALERAKVLEGRCRDLEKSAEEAQAEFHDKLHTAVRRTKDALRAEIDELQAQMLDLRRQFEVEVARVSEEAAARAAAFKRRCEEKFSDERKRASMEIDSARREKERLEKEKNRMGDQLHAVEKELSRVLAEKQELDNETQLIRRALNAAEKRLEKDEDAIRAKDDQVAKLSESRSSEISRLRKTISEQNGELEHLKGQARKARESRDSIYRIISQTAGRHGIGRLLRHDAVHGWKSTCLDGADEFSWFAAAEPAGFGVGDEEPDGFAGPEESRRSPVTPPRRRPTAMEQPPAREPESLSHSVALSAPPESVHRCKSLNVLKKYFVRAERHGAAVQTLDDALLREVEDTRRRLEMAESEISHLTAELDEVCLENSELKDRYMTAGERFERLMESEEEHTKELTRQLEEERIHIAVPDEETGSLSEIMKDGASWRDFWGLSRSPRPVDMEAEEDHLSELWHQRLENNLRHRKSVNAKRTYSIRQAIKQLVGERDELSEENTELKNQEETLREDVTSLCEKLEDACQQQQRAENIIEEMTSKLEENEGLSRELDDTRTRATKLNEEVKALSSALVLRNEELAELRSKEAASAAKLAAAREHIAAMVGMMDRIMKMPDGDKMGEELADALGKSGAFYPVLSRYDRRVARRVSDILQEAEDEKTRAMARVREQMDDLVIRRDELEQERSFLCEERQQLQEDLEALARDLQNICQERQLAEGDYGGATGSLREDRNVFDLLEQARASVAKLEGERKALIASSQRTEADLADLQLLKDNSRAELA</sequence>
<accession>A0A7J6UN10</accession>
<dbReference type="EMBL" id="JABANO010001506">
    <property type="protein sequence ID" value="KAF4758381.1"/>
    <property type="molecule type" value="Genomic_DNA"/>
</dbReference>
<feature type="coiled-coil region" evidence="1">
    <location>
        <begin position="301"/>
        <end position="507"/>
    </location>
</feature>
<dbReference type="GO" id="GO:0005856">
    <property type="term" value="C:cytoskeleton"/>
    <property type="evidence" value="ECO:0007669"/>
    <property type="project" value="TreeGrafter"/>
</dbReference>
<dbReference type="GO" id="GO:0005200">
    <property type="term" value="F:structural constituent of cytoskeleton"/>
    <property type="evidence" value="ECO:0007669"/>
    <property type="project" value="TreeGrafter"/>
</dbReference>
<feature type="non-terminal residue" evidence="3">
    <location>
        <position position="1"/>
    </location>
</feature>
<feature type="coiled-coil region" evidence="1">
    <location>
        <begin position="946"/>
        <end position="1078"/>
    </location>
</feature>
<keyword evidence="4" id="KW-1185">Reference proteome</keyword>
<protein>
    <submittedName>
        <fullName evidence="3">Uncharacterized protein</fullName>
    </submittedName>
</protein>
<comment type="caution">
    <text evidence="3">The sequence shown here is derived from an EMBL/GenBank/DDBJ whole genome shotgun (WGS) entry which is preliminary data.</text>
</comment>
<keyword evidence="1" id="KW-0175">Coiled coil</keyword>
<organism evidence="3 4">
    <name type="scientific">Perkinsus olseni</name>
    <name type="common">Perkinsus atlanticus</name>
    <dbReference type="NCBI Taxonomy" id="32597"/>
    <lineage>
        <taxon>Eukaryota</taxon>
        <taxon>Sar</taxon>
        <taxon>Alveolata</taxon>
        <taxon>Perkinsozoa</taxon>
        <taxon>Perkinsea</taxon>
        <taxon>Perkinsida</taxon>
        <taxon>Perkinsidae</taxon>
        <taxon>Perkinsus</taxon>
    </lineage>
</organism>
<feature type="coiled-coil region" evidence="1">
    <location>
        <begin position="2"/>
        <end position="67"/>
    </location>
</feature>
<dbReference type="AlphaFoldDB" id="A0A7J6UN10"/>
<feature type="coiled-coil region" evidence="1">
    <location>
        <begin position="640"/>
        <end position="713"/>
    </location>
</feature>
<evidence type="ECO:0000256" key="2">
    <source>
        <dbReference type="SAM" id="MobiDB-lite"/>
    </source>
</evidence>
<feature type="region of interest" description="Disordered" evidence="2">
    <location>
        <begin position="560"/>
        <end position="609"/>
    </location>
</feature>
<gene>
    <name evidence="3" type="ORF">FOZ63_013869</name>
</gene>
<reference evidence="3 4" key="1">
    <citation type="submission" date="2020-04" db="EMBL/GenBank/DDBJ databases">
        <title>Perkinsus olseni comparative genomics.</title>
        <authorList>
            <person name="Bogema D.R."/>
        </authorList>
    </citation>
    <scope>NUCLEOTIDE SEQUENCE [LARGE SCALE GENOMIC DNA]</scope>
    <source>
        <strain evidence="3 4">ATCC PRA-207</strain>
    </source>
</reference>
<dbReference type="Proteomes" id="UP000553632">
    <property type="component" value="Unassembled WGS sequence"/>
</dbReference>
<feature type="coiled-coil region" evidence="1">
    <location>
        <begin position="782"/>
        <end position="872"/>
    </location>
</feature>
<proteinExistence type="predicted"/>
<evidence type="ECO:0000313" key="3">
    <source>
        <dbReference type="EMBL" id="KAF4758381.1"/>
    </source>
</evidence>
<name>A0A7J6UN10_PEROL</name>
<dbReference type="PANTHER" id="PTHR47357:SF1">
    <property type="entry name" value="SPINDLE POLE BODY COMPONENT 110"/>
    <property type="match status" value="1"/>
</dbReference>